<dbReference type="GO" id="GO:0043139">
    <property type="term" value="F:5'-3' DNA helicase activity"/>
    <property type="evidence" value="ECO:0007669"/>
    <property type="project" value="UniProtKB-EC"/>
</dbReference>
<dbReference type="SUPFAM" id="SSF48024">
    <property type="entry name" value="N-terminal domain of DnaB helicase"/>
    <property type="match status" value="1"/>
</dbReference>
<keyword evidence="2" id="KW-0639">Primosome</keyword>
<protein>
    <recommendedName>
        <fullName evidence="10">DNA 5'-3' helicase</fullName>
        <ecNumber evidence="10">5.6.2.3</ecNumber>
    </recommendedName>
</protein>
<evidence type="ECO:0000256" key="4">
    <source>
        <dbReference type="ARBA" id="ARBA00022741"/>
    </source>
</evidence>
<feature type="domain" description="SF4 helicase" evidence="12">
    <location>
        <begin position="183"/>
        <end position="462"/>
    </location>
</feature>
<keyword evidence="6" id="KW-0347">Helicase</keyword>
<dbReference type="Gene3D" id="3.40.50.300">
    <property type="entry name" value="P-loop containing nucleotide triphosphate hydrolases"/>
    <property type="match status" value="1"/>
</dbReference>
<keyword evidence="8" id="KW-0238">DNA-binding</keyword>
<dbReference type="GO" id="GO:0003677">
    <property type="term" value="F:DNA binding"/>
    <property type="evidence" value="ECO:0007669"/>
    <property type="project" value="UniProtKB-KW"/>
</dbReference>
<evidence type="ECO:0000256" key="7">
    <source>
        <dbReference type="ARBA" id="ARBA00022840"/>
    </source>
</evidence>
<proteinExistence type="inferred from homology"/>
<dbReference type="InterPro" id="IPR007693">
    <property type="entry name" value="DNA_helicase_DnaB-like_N"/>
</dbReference>
<dbReference type="InterPro" id="IPR007694">
    <property type="entry name" value="DNA_helicase_DnaB-like_C"/>
</dbReference>
<dbReference type="EC" id="5.6.2.3" evidence="10"/>
<dbReference type="GO" id="GO:0006269">
    <property type="term" value="P:DNA replication, synthesis of primer"/>
    <property type="evidence" value="ECO:0007669"/>
    <property type="project" value="UniProtKB-KW"/>
</dbReference>
<dbReference type="SUPFAM" id="SSF52540">
    <property type="entry name" value="P-loop containing nucleoside triphosphate hydrolases"/>
    <property type="match status" value="1"/>
</dbReference>
<dbReference type="GO" id="GO:0016787">
    <property type="term" value="F:hydrolase activity"/>
    <property type="evidence" value="ECO:0007669"/>
    <property type="project" value="UniProtKB-KW"/>
</dbReference>
<dbReference type="PANTHER" id="PTHR30153:SF2">
    <property type="entry name" value="REPLICATIVE DNA HELICASE"/>
    <property type="match status" value="1"/>
</dbReference>
<name>A0AAW8VAI3_PASMD</name>
<organism evidence="13 14">
    <name type="scientific">Pasteurella multocida</name>
    <dbReference type="NCBI Taxonomy" id="747"/>
    <lineage>
        <taxon>Bacteria</taxon>
        <taxon>Pseudomonadati</taxon>
        <taxon>Pseudomonadota</taxon>
        <taxon>Gammaproteobacteria</taxon>
        <taxon>Pasteurellales</taxon>
        <taxon>Pasteurellaceae</taxon>
        <taxon>Pasteurella</taxon>
    </lineage>
</organism>
<evidence type="ECO:0000256" key="6">
    <source>
        <dbReference type="ARBA" id="ARBA00022806"/>
    </source>
</evidence>
<dbReference type="Gene3D" id="1.10.860.10">
    <property type="entry name" value="DNAb Helicase, Chain A"/>
    <property type="match status" value="1"/>
</dbReference>
<evidence type="ECO:0000256" key="3">
    <source>
        <dbReference type="ARBA" id="ARBA00022705"/>
    </source>
</evidence>
<dbReference type="InterPro" id="IPR016136">
    <property type="entry name" value="DNA_helicase_N/primase_C"/>
</dbReference>
<evidence type="ECO:0000313" key="14">
    <source>
        <dbReference type="Proteomes" id="UP001182304"/>
    </source>
</evidence>
<evidence type="ECO:0000313" key="13">
    <source>
        <dbReference type="EMBL" id="MDT3453519.1"/>
    </source>
</evidence>
<dbReference type="GO" id="GO:0005524">
    <property type="term" value="F:ATP binding"/>
    <property type="evidence" value="ECO:0007669"/>
    <property type="project" value="UniProtKB-KW"/>
</dbReference>
<comment type="catalytic activity">
    <reaction evidence="11">
        <text>ATP + H2O = ADP + phosphate + H(+)</text>
        <dbReference type="Rhea" id="RHEA:13065"/>
        <dbReference type="ChEBI" id="CHEBI:15377"/>
        <dbReference type="ChEBI" id="CHEBI:15378"/>
        <dbReference type="ChEBI" id="CHEBI:30616"/>
        <dbReference type="ChEBI" id="CHEBI:43474"/>
        <dbReference type="ChEBI" id="CHEBI:456216"/>
        <dbReference type="EC" id="5.6.2.3"/>
    </reaction>
</comment>
<dbReference type="PANTHER" id="PTHR30153">
    <property type="entry name" value="REPLICATIVE DNA HELICASE DNAB"/>
    <property type="match status" value="1"/>
</dbReference>
<keyword evidence="9" id="KW-0413">Isomerase</keyword>
<evidence type="ECO:0000256" key="9">
    <source>
        <dbReference type="ARBA" id="ARBA00023235"/>
    </source>
</evidence>
<reference evidence="13" key="1">
    <citation type="submission" date="2022-07" db="EMBL/GenBank/DDBJ databases">
        <title>Sequence of Pasteurella multocoda 17BRD-035.</title>
        <authorList>
            <person name="Roy Chowdhury P."/>
            <person name="Alhamami T."/>
            <person name="Trott D.J."/>
            <person name="Djordvevic S.P."/>
        </authorList>
    </citation>
    <scope>NUCLEOTIDE SEQUENCE</scope>
    <source>
        <strain evidence="13">17BRD-035</strain>
    </source>
</reference>
<sequence>MSTQIQTVPYNLQAEQSVLGAIMMDANGERSATVFAMLKPESFHVPAHKKIYEEMLFLARNNQPIDLMTIDSRLRAIGVIEQIGGMAYLAEMSKNTVSIANISTYAQIVRDEAIKRFTFAKLQDCQEMVLSSNGLNAQERLDAVSRLMSEIADYGRTGATKGLRTAREVGGEWLDSYQERLENPSATRGLTTGLTALDDLLGAKGLVKQSLVVVGARPKCGKTAFYGMVAENCIVNEKKPALLFSLEMSGQLIFERLIGQNGNLNTTAFYEHDPDVIFHKYHTTQESLINRASNAVGELIKDDLLYIDDTPGVSMAHIRNECRRIKRERGEIGLIAVDYLTLMKAEDAERNDLAYGKVTKELKNLAREMDCVVLLLTQLNRKLEDRGDKRPLPSDSRDTGQIEQECDYWIGLYKESVYNESADKSLTEVILRLNRHGGSGTVYADQRFGSMFNCDQDEAKLRAEQCKPEPKKVKKGDF</sequence>
<evidence type="ECO:0000256" key="11">
    <source>
        <dbReference type="ARBA" id="ARBA00048954"/>
    </source>
</evidence>
<gene>
    <name evidence="13" type="ORF">NQF69_12170</name>
</gene>
<keyword evidence="7" id="KW-0067">ATP-binding</keyword>
<dbReference type="Proteomes" id="UP001182304">
    <property type="component" value="Unassembled WGS sequence"/>
</dbReference>
<keyword evidence="4" id="KW-0547">Nucleotide-binding</keyword>
<dbReference type="RefSeq" id="WP_223131912.1">
    <property type="nucleotide sequence ID" value="NZ_CP082272.1"/>
</dbReference>
<accession>A0AAW8VAI3</accession>
<evidence type="ECO:0000256" key="8">
    <source>
        <dbReference type="ARBA" id="ARBA00023125"/>
    </source>
</evidence>
<keyword evidence="5" id="KW-0378">Hydrolase</keyword>
<dbReference type="GO" id="GO:1990077">
    <property type="term" value="C:primosome complex"/>
    <property type="evidence" value="ECO:0007669"/>
    <property type="project" value="UniProtKB-KW"/>
</dbReference>
<dbReference type="AlphaFoldDB" id="A0AAW8VAI3"/>
<evidence type="ECO:0000256" key="2">
    <source>
        <dbReference type="ARBA" id="ARBA00022515"/>
    </source>
</evidence>
<dbReference type="Pfam" id="PF00772">
    <property type="entry name" value="DnaB"/>
    <property type="match status" value="1"/>
</dbReference>
<evidence type="ECO:0000256" key="10">
    <source>
        <dbReference type="ARBA" id="ARBA00044969"/>
    </source>
</evidence>
<dbReference type="PROSITE" id="PS51199">
    <property type="entry name" value="SF4_HELICASE"/>
    <property type="match status" value="1"/>
</dbReference>
<evidence type="ECO:0000256" key="5">
    <source>
        <dbReference type="ARBA" id="ARBA00022801"/>
    </source>
</evidence>
<dbReference type="GO" id="GO:0005829">
    <property type="term" value="C:cytosol"/>
    <property type="evidence" value="ECO:0007669"/>
    <property type="project" value="TreeGrafter"/>
</dbReference>
<dbReference type="EMBL" id="JANIEN010000030">
    <property type="protein sequence ID" value="MDT3453519.1"/>
    <property type="molecule type" value="Genomic_DNA"/>
</dbReference>
<evidence type="ECO:0000256" key="1">
    <source>
        <dbReference type="ARBA" id="ARBA00008428"/>
    </source>
</evidence>
<evidence type="ECO:0000259" key="12">
    <source>
        <dbReference type="PROSITE" id="PS51199"/>
    </source>
</evidence>
<comment type="caution">
    <text evidence="13">The sequence shown here is derived from an EMBL/GenBank/DDBJ whole genome shotgun (WGS) entry which is preliminary data.</text>
</comment>
<dbReference type="InterPro" id="IPR027417">
    <property type="entry name" value="P-loop_NTPase"/>
</dbReference>
<dbReference type="InterPro" id="IPR036185">
    <property type="entry name" value="DNA_heli_DnaB-like_N_sf"/>
</dbReference>
<keyword evidence="3" id="KW-0235">DNA replication</keyword>
<comment type="similarity">
    <text evidence="1">Belongs to the helicase family. DnaB subfamily.</text>
</comment>
<dbReference type="Pfam" id="PF03796">
    <property type="entry name" value="DnaB_C"/>
    <property type="match status" value="1"/>
</dbReference>